<dbReference type="AlphaFoldDB" id="A0A443SWS9"/>
<evidence type="ECO:0000313" key="12">
    <source>
        <dbReference type="Proteomes" id="UP000288716"/>
    </source>
</evidence>
<feature type="compositionally biased region" description="Low complexity" evidence="7">
    <location>
        <begin position="192"/>
        <end position="205"/>
    </location>
</feature>
<dbReference type="InterPro" id="IPR020472">
    <property type="entry name" value="WD40_PAC1"/>
</dbReference>
<dbReference type="PROSITE" id="PS50082">
    <property type="entry name" value="WD_REPEATS_2"/>
    <property type="match status" value="3"/>
</dbReference>
<dbReference type="PROSITE" id="PS00678">
    <property type="entry name" value="WD_REPEATS_1"/>
    <property type="match status" value="2"/>
</dbReference>
<protein>
    <submittedName>
        <fullName evidence="11">Striatin-3-like isoform X2</fullName>
    </submittedName>
</protein>
<keyword evidence="8" id="KW-0472">Membrane</keyword>
<dbReference type="SUPFAM" id="SSF50978">
    <property type="entry name" value="WD40 repeat-like"/>
    <property type="match status" value="1"/>
</dbReference>
<dbReference type="PANTHER" id="PTHR15653">
    <property type="entry name" value="STRIATIN"/>
    <property type="match status" value="1"/>
</dbReference>
<dbReference type="InterPro" id="IPR019775">
    <property type="entry name" value="WD40_repeat_CS"/>
</dbReference>
<evidence type="ECO:0000256" key="8">
    <source>
        <dbReference type="SAM" id="Phobius"/>
    </source>
</evidence>
<dbReference type="GO" id="GO:0005516">
    <property type="term" value="F:calmodulin binding"/>
    <property type="evidence" value="ECO:0007669"/>
    <property type="project" value="UniProtKB-KW"/>
</dbReference>
<feature type="non-terminal residue" evidence="11">
    <location>
        <position position="1"/>
    </location>
</feature>
<dbReference type="InterPro" id="IPR024977">
    <property type="entry name" value="Apc4-like_WD40_dom"/>
</dbReference>
<feature type="repeat" description="WD" evidence="6">
    <location>
        <begin position="477"/>
        <end position="523"/>
    </location>
</feature>
<name>A0A443SWS9_9ACAR</name>
<evidence type="ECO:0000259" key="9">
    <source>
        <dbReference type="Pfam" id="PF08232"/>
    </source>
</evidence>
<keyword evidence="12" id="KW-1185">Reference proteome</keyword>
<feature type="compositionally biased region" description="Acidic residues" evidence="7">
    <location>
        <begin position="239"/>
        <end position="255"/>
    </location>
</feature>
<dbReference type="InterPro" id="IPR036322">
    <property type="entry name" value="WD40_repeat_dom_sf"/>
</dbReference>
<dbReference type="InterPro" id="IPR001680">
    <property type="entry name" value="WD40_rpt"/>
</dbReference>
<feature type="domain" description="Striatin N-terminal" evidence="9">
    <location>
        <begin position="64"/>
        <end position="162"/>
    </location>
</feature>
<evidence type="ECO:0000256" key="1">
    <source>
        <dbReference type="ARBA" id="ARBA00009616"/>
    </source>
</evidence>
<evidence type="ECO:0000256" key="6">
    <source>
        <dbReference type="PROSITE-ProRule" id="PRU00221"/>
    </source>
</evidence>
<feature type="domain" description="Striatin N-terminal" evidence="9">
    <location>
        <begin position="13"/>
        <end position="51"/>
    </location>
</feature>
<dbReference type="PROSITE" id="PS50294">
    <property type="entry name" value="WD_REPEATS_REGION"/>
    <property type="match status" value="1"/>
</dbReference>
<feature type="region of interest" description="Disordered" evidence="7">
    <location>
        <begin position="179"/>
        <end position="213"/>
    </location>
</feature>
<dbReference type="SMART" id="SM00320">
    <property type="entry name" value="WD40"/>
    <property type="match status" value="5"/>
</dbReference>
<keyword evidence="2 6" id="KW-0853">WD repeat</keyword>
<evidence type="ECO:0000256" key="5">
    <source>
        <dbReference type="ARBA" id="ARBA00023054"/>
    </source>
</evidence>
<evidence type="ECO:0000256" key="4">
    <source>
        <dbReference type="ARBA" id="ARBA00022860"/>
    </source>
</evidence>
<dbReference type="Proteomes" id="UP000288716">
    <property type="component" value="Unassembled WGS sequence"/>
</dbReference>
<dbReference type="Gene3D" id="2.130.10.10">
    <property type="entry name" value="YVTN repeat-like/Quinoprotein amine dehydrogenase"/>
    <property type="match status" value="2"/>
</dbReference>
<reference evidence="11 12" key="1">
    <citation type="journal article" date="2018" name="Gigascience">
        <title>Genomes of trombidid mites reveal novel predicted allergens and laterally-transferred genes associated with secondary metabolism.</title>
        <authorList>
            <person name="Dong X."/>
            <person name="Chaisiri K."/>
            <person name="Xia D."/>
            <person name="Armstrong S.D."/>
            <person name="Fang Y."/>
            <person name="Donnelly M.J."/>
            <person name="Kadowaki T."/>
            <person name="McGarry J.W."/>
            <person name="Darby A.C."/>
            <person name="Makepeace B.L."/>
        </authorList>
    </citation>
    <scope>NUCLEOTIDE SEQUENCE [LARGE SCALE GENOMIC DNA]</scope>
    <source>
        <strain evidence="11">UoL-UT</strain>
    </source>
</reference>
<proteinExistence type="inferred from homology"/>
<dbReference type="OrthoDB" id="727118at2759"/>
<evidence type="ECO:0000256" key="3">
    <source>
        <dbReference type="ARBA" id="ARBA00022737"/>
    </source>
</evidence>
<organism evidence="11 12">
    <name type="scientific">Leptotrombidium deliense</name>
    <dbReference type="NCBI Taxonomy" id="299467"/>
    <lineage>
        <taxon>Eukaryota</taxon>
        <taxon>Metazoa</taxon>
        <taxon>Ecdysozoa</taxon>
        <taxon>Arthropoda</taxon>
        <taxon>Chelicerata</taxon>
        <taxon>Arachnida</taxon>
        <taxon>Acari</taxon>
        <taxon>Acariformes</taxon>
        <taxon>Trombidiformes</taxon>
        <taxon>Prostigmata</taxon>
        <taxon>Anystina</taxon>
        <taxon>Parasitengona</taxon>
        <taxon>Trombiculoidea</taxon>
        <taxon>Trombiculidae</taxon>
        <taxon>Leptotrombidium</taxon>
    </lineage>
</organism>
<dbReference type="Pfam" id="PF12894">
    <property type="entry name" value="ANAPC4_WD40"/>
    <property type="match status" value="1"/>
</dbReference>
<sequence>GQQSQAPQQQQYTIPGILHFLQYEWQRFELERQQWDIERTELQARIALLQAIATILNLIAFVMISGERKGQENLKNDLVRRIKMLEYCLRQERAKYHKLKYGVDPPQLGGEDTQQFNNDPLLEESVNGDVGQGSTSGAVNWKHGRQLLRQYLQEIGYTDTIIDVRSNRVRSLLGLNNTTNEEAMHEQGKNVTQSQAKQTRRQQQSPATSMVTDAEASVLATFEFLNEQSRDHSRNSGVSDDDDDVDDEEEDIGEEVDGRSSFPIDSETEEVLAEFDFLSAHQRDQDDATRWRSETSKNDIVDIGELAALTVANESLDMNGSNTNTSLQNSLNTEFRKTWNPRYILKSHFDCVRCLRFHSTERLLVTCSEDETLKLWNLNKTQQQSNKGNDALIGFIASDFVMNTGKQTNSSGGTTFDLEPIYTFRGHTSRVLCLTLINNQIYSGAQNGELLIWSIPANIANIDPYDAFDSSLSVGSLEGHTDAIWSLDAIAATSSSSNPLLCSASADSTIKIWETDRHQCVKTISLQDESAQPTCVVSIPPHNNNNATANSASLLAISFTDGSIYVYDIESTSYSQPILKFDKPEGSSRINSIVVHPTMPVIVSAHENRQIQFWDLNTGKCINAMVAHLDEVTCLACDPNGLYLLSG</sequence>
<feature type="non-terminal residue" evidence="11">
    <location>
        <position position="647"/>
    </location>
</feature>
<dbReference type="Pfam" id="PF00400">
    <property type="entry name" value="WD40"/>
    <property type="match status" value="3"/>
</dbReference>
<dbReference type="InterPro" id="IPR015943">
    <property type="entry name" value="WD40/YVTN_repeat-like_dom_sf"/>
</dbReference>
<keyword evidence="8" id="KW-0812">Transmembrane</keyword>
<keyword evidence="4" id="KW-0112">Calmodulin-binding</keyword>
<evidence type="ECO:0000256" key="7">
    <source>
        <dbReference type="SAM" id="MobiDB-lite"/>
    </source>
</evidence>
<dbReference type="PRINTS" id="PR00320">
    <property type="entry name" value="GPROTEINBRPT"/>
</dbReference>
<feature type="repeat" description="WD" evidence="6">
    <location>
        <begin position="590"/>
        <end position="624"/>
    </location>
</feature>
<dbReference type="CDD" id="cd00200">
    <property type="entry name" value="WD40"/>
    <property type="match status" value="1"/>
</dbReference>
<dbReference type="VEuPathDB" id="VectorBase:LDEU000066"/>
<dbReference type="Pfam" id="PF08232">
    <property type="entry name" value="Striatin"/>
    <property type="match status" value="2"/>
</dbReference>
<accession>A0A443SWS9</accession>
<feature type="region of interest" description="Disordered" evidence="7">
    <location>
        <begin position="228"/>
        <end position="261"/>
    </location>
</feature>
<dbReference type="PANTHER" id="PTHR15653:SF0">
    <property type="entry name" value="CONNECTOR OF KINASE TO AP-1, ISOFORM E"/>
    <property type="match status" value="1"/>
</dbReference>
<comment type="caution">
    <text evidence="11">The sequence shown here is derived from an EMBL/GenBank/DDBJ whole genome shotgun (WGS) entry which is preliminary data.</text>
</comment>
<feature type="domain" description="Anaphase-promoting complex subunit 4-like WD40" evidence="10">
    <location>
        <begin position="551"/>
        <end position="636"/>
    </location>
</feature>
<dbReference type="Gene3D" id="1.20.5.300">
    <property type="match status" value="1"/>
</dbReference>
<evidence type="ECO:0000313" key="11">
    <source>
        <dbReference type="EMBL" id="RWS31975.1"/>
    </source>
</evidence>
<evidence type="ECO:0000259" key="10">
    <source>
        <dbReference type="Pfam" id="PF12894"/>
    </source>
</evidence>
<comment type="similarity">
    <text evidence="1">Belongs to the WD repeat striatin family.</text>
</comment>
<dbReference type="InterPro" id="IPR051488">
    <property type="entry name" value="WD_repeat_striatin"/>
</dbReference>
<gene>
    <name evidence="11" type="ORF">B4U80_03731</name>
</gene>
<feature type="repeat" description="WD" evidence="6">
    <location>
        <begin position="345"/>
        <end position="386"/>
    </location>
</feature>
<keyword evidence="8" id="KW-1133">Transmembrane helix</keyword>
<keyword evidence="5" id="KW-0175">Coiled coil</keyword>
<dbReference type="STRING" id="299467.A0A443SWS9"/>
<evidence type="ECO:0000256" key="2">
    <source>
        <dbReference type="ARBA" id="ARBA00022574"/>
    </source>
</evidence>
<feature type="transmembrane region" description="Helical" evidence="8">
    <location>
        <begin position="46"/>
        <end position="66"/>
    </location>
</feature>
<keyword evidence="3" id="KW-0677">Repeat</keyword>
<dbReference type="InterPro" id="IPR013258">
    <property type="entry name" value="Striatin_N"/>
</dbReference>
<dbReference type="EMBL" id="NCKV01000009">
    <property type="protein sequence ID" value="RWS31975.1"/>
    <property type="molecule type" value="Genomic_DNA"/>
</dbReference>